<feature type="compositionally biased region" description="Basic and acidic residues" evidence="1">
    <location>
        <begin position="120"/>
        <end position="133"/>
    </location>
</feature>
<proteinExistence type="predicted"/>
<dbReference type="VEuPathDB" id="PlasmoDB:C922_04818"/>
<dbReference type="Proteomes" id="UP000030640">
    <property type="component" value="Unassembled WGS sequence"/>
</dbReference>
<keyword evidence="3" id="KW-1185">Reference proteome</keyword>
<dbReference type="PANTHER" id="PTHR48209">
    <property type="entry name" value="AGL056WP"/>
    <property type="match status" value="1"/>
</dbReference>
<feature type="region of interest" description="Disordered" evidence="1">
    <location>
        <begin position="80"/>
        <end position="143"/>
    </location>
</feature>
<feature type="region of interest" description="Disordered" evidence="1">
    <location>
        <begin position="989"/>
        <end position="1025"/>
    </location>
</feature>
<accession>W6ZVG6</accession>
<feature type="region of interest" description="Disordered" evidence="1">
    <location>
        <begin position="801"/>
        <end position="828"/>
    </location>
</feature>
<feature type="compositionally biased region" description="Acidic residues" evidence="1">
    <location>
        <begin position="87"/>
        <end position="109"/>
    </location>
</feature>
<gene>
    <name evidence="2" type="ORF">C922_04818</name>
</gene>
<dbReference type="RefSeq" id="XP_008818618.1">
    <property type="nucleotide sequence ID" value="XM_008820396.1"/>
</dbReference>
<evidence type="ECO:0000313" key="3">
    <source>
        <dbReference type="Proteomes" id="UP000030640"/>
    </source>
</evidence>
<evidence type="ECO:0000313" key="2">
    <source>
        <dbReference type="EMBL" id="EUD64782.1"/>
    </source>
</evidence>
<sequence length="1025" mass="113701">MSHDKKINLKIELVDTDSLLSHDHLKKEKNIVQNGKKIKIKIFEKIKENVLERALVVQEVDKIKGGNASKEASAASLQNLSGGAADDGADTADDNGDDSANDKDDDDNGNDAASGAVEQARSEEEYPVHDASDMKVISTEESTENDVHMLRKVYQKNSDEESTTYCYIRYTFNLNLDKLSENNKSELFKGLDKSLDYMSFFPKEDQISDTEEILDHEYKQMDKSTGSNDSILSSVELRNANLNSCPNSKYAEAIDDIVSYLESASSRLAIPSSIKKKLLSERDLLKRCHEVEAGDARSTGNAPDANAPDDNDEKSALYEILENLKDSFMMKKKVINLLRNGSTNAKDATTDRVAEKDLDKIFIDSVERTFDCYDVLKGSERLDSILASEEEGKTLVEESPNTKEVDIKNHQFTYAPGEISEENSLSSGDDKDKCEVFFKAILQGKVFAGNSALWRSVRRGHFQMLDDGVRSDGLSDARATISGGEDATYADSFLNASSRMPILEYYSTKLRNAFMGDGSHLGVTASERDNPKEATSNWQERQKVFADTASFADMSTGMRNYEMDDDGQEVEANEEKEDDDDSDEDEEYDDDDGEEEEEYDDDEEEEYDDDEEEEYDDDEEEEYDDDGDEEYDDDGNEEDDDDDDDEEYDEEPNLSSLGTKDFLGNLLKMGSNHLIGKATNKVSSVIGKNFNIDKLSKKANKLGGKIKKASKESSKKYKKAKQGVKTSVTKAKLASKESVDKLKKEAKNGVKNLKDIGKNGIRKLKDSAKMARKSLKKEGKKFVDKAAHVAKDGIDKLKKETKKSINKGKKKVKQVAKKGIQKGKNEVKKVAKKGINKAEKVAQKGIDKAGKVAQKGIDKAGKVAQAGVNKVQKGIDKAGKVAQAGVNKVQKGIDQAQEAAEAGVNKVQKGIDKAGKVAQAGVNKVQKGIDKAAPGVAPKQSYKDPSGQKASKSKTSFLSVSGESSENTLNRKKIKNEIKKINKEYKKLRERENKVKDQLKNPLPSDKKIIQEFNDFEKSSEEKKE</sequence>
<feature type="region of interest" description="Disordered" evidence="1">
    <location>
        <begin position="927"/>
        <end position="976"/>
    </location>
</feature>
<name>W6ZVG6_9APIC</name>
<evidence type="ECO:0008006" key="4">
    <source>
        <dbReference type="Google" id="ProtNLM"/>
    </source>
</evidence>
<dbReference type="AlphaFoldDB" id="W6ZVG6"/>
<feature type="compositionally biased region" description="Basic residues" evidence="1">
    <location>
        <begin position="801"/>
        <end position="821"/>
    </location>
</feature>
<feature type="region of interest" description="Disordered" evidence="1">
    <location>
        <begin position="522"/>
        <end position="541"/>
    </location>
</feature>
<dbReference type="PANTHER" id="PTHR48209:SF2">
    <property type="entry name" value="FI24008P1"/>
    <property type="match status" value="1"/>
</dbReference>
<feature type="compositionally biased region" description="Acidic residues" evidence="1">
    <location>
        <begin position="563"/>
        <end position="652"/>
    </location>
</feature>
<reference evidence="2 3" key="1">
    <citation type="submission" date="2013-02" db="EMBL/GenBank/DDBJ databases">
        <title>The Genome Sequence of Plasmodium inui San Antonio 1.</title>
        <authorList>
            <consortium name="The Broad Institute Genome Sequencing Platform"/>
            <consortium name="The Broad Institute Genome Sequencing Center for Infectious Disease"/>
            <person name="Neafsey D."/>
            <person name="Cheeseman I."/>
            <person name="Volkman S."/>
            <person name="Adams J."/>
            <person name="Walker B."/>
            <person name="Young S.K."/>
            <person name="Zeng Q."/>
            <person name="Gargeya S."/>
            <person name="Fitzgerald M."/>
            <person name="Haas B."/>
            <person name="Abouelleil A."/>
            <person name="Alvarado L."/>
            <person name="Arachchi H.M."/>
            <person name="Berlin A.M."/>
            <person name="Chapman S.B."/>
            <person name="Dewar J."/>
            <person name="Goldberg J."/>
            <person name="Griggs A."/>
            <person name="Gujja S."/>
            <person name="Hansen M."/>
            <person name="Howarth C."/>
            <person name="Imamovic A."/>
            <person name="Larimer J."/>
            <person name="McCowan C."/>
            <person name="Murphy C."/>
            <person name="Neiman D."/>
            <person name="Pearson M."/>
            <person name="Priest M."/>
            <person name="Roberts A."/>
            <person name="Saif S."/>
            <person name="Shea T."/>
            <person name="Sisk P."/>
            <person name="Sykes S."/>
            <person name="Wortman J."/>
            <person name="Nusbaum C."/>
            <person name="Birren B."/>
        </authorList>
    </citation>
    <scope>NUCLEOTIDE SEQUENCE [LARGE SCALE GENOMIC DNA]</scope>
    <source>
        <strain evidence="2 3">San Antonio 1</strain>
    </source>
</reference>
<feature type="region of interest" description="Disordered" evidence="1">
    <location>
        <begin position="703"/>
        <end position="728"/>
    </location>
</feature>
<dbReference type="OrthoDB" id="372937at2759"/>
<feature type="region of interest" description="Disordered" evidence="1">
    <location>
        <begin position="558"/>
        <end position="660"/>
    </location>
</feature>
<organism evidence="2 3">
    <name type="scientific">Plasmodium inui San Antonio 1</name>
    <dbReference type="NCBI Taxonomy" id="1237626"/>
    <lineage>
        <taxon>Eukaryota</taxon>
        <taxon>Sar</taxon>
        <taxon>Alveolata</taxon>
        <taxon>Apicomplexa</taxon>
        <taxon>Aconoidasida</taxon>
        <taxon>Haemosporida</taxon>
        <taxon>Plasmodiidae</taxon>
        <taxon>Plasmodium</taxon>
        <taxon>Plasmodium (Plasmodium)</taxon>
    </lineage>
</organism>
<protein>
    <recommendedName>
        <fullName evidence="4">Secreted ookinete protein</fullName>
    </recommendedName>
</protein>
<dbReference type="EMBL" id="KI965489">
    <property type="protein sequence ID" value="EUD64782.1"/>
    <property type="molecule type" value="Genomic_DNA"/>
</dbReference>
<feature type="compositionally biased region" description="Polar residues" evidence="1">
    <location>
        <begin position="948"/>
        <end position="968"/>
    </location>
</feature>
<dbReference type="GeneID" id="20040092"/>
<evidence type="ECO:0000256" key="1">
    <source>
        <dbReference type="SAM" id="MobiDB-lite"/>
    </source>
</evidence>